<dbReference type="EMBL" id="CP019472">
    <property type="protein sequence ID" value="UQC75745.1"/>
    <property type="molecule type" value="Genomic_DNA"/>
</dbReference>
<proteinExistence type="predicted"/>
<dbReference type="RefSeq" id="XP_049137390.1">
    <property type="nucleotide sequence ID" value="XM_049296166.1"/>
</dbReference>
<reference evidence="2" key="1">
    <citation type="journal article" date="2021" name="Mol. Plant Microbe Interact.">
        <title>Complete Genome Sequence of the Plant-Pathogenic Fungus Colletotrichum lupini.</title>
        <authorList>
            <person name="Baroncelli R."/>
            <person name="Pensec F."/>
            <person name="Da Lio D."/>
            <person name="Boufleur T."/>
            <person name="Vicente I."/>
            <person name="Sarrocco S."/>
            <person name="Picot A."/>
            <person name="Baraldi E."/>
            <person name="Sukno S."/>
            <person name="Thon M."/>
            <person name="Le Floch G."/>
        </authorList>
    </citation>
    <scope>NUCLEOTIDE SEQUENCE</scope>
    <source>
        <strain evidence="2">IMI 504893</strain>
    </source>
</reference>
<evidence type="ECO:0000313" key="2">
    <source>
        <dbReference type="EMBL" id="UQC75745.1"/>
    </source>
</evidence>
<dbReference type="AlphaFoldDB" id="A0A9Q8SEY7"/>
<protein>
    <recommendedName>
        <fullName evidence="4">Protein kinase domain-containing protein</fullName>
    </recommendedName>
</protein>
<sequence>MPHLGTAQGNPKPLPTLALSIFTFAYPKVFHSSLPSFIHNFAQLFVVQLSFIANPSILSLKFNREDMDILPEHEKNYSPGRRLLLRSHRPLPPYGDHHYPLPDGWNSRDMMVSDEEKAFSLRRLVFHPNNAPKTIDKNNQDGHAASMEVEIIRMIDGSAGYHPGPQKVLCKVVASPSAAPNEREHEIPSEGQLLFLKVFDPLFWHKTIDITKRLIKVTIQADSAFSDEFGAYNRLFEKELTGFPHVAPQFYGGWITEVKSINPSFVDRTRDVAVLATEFIDGTGLDQLFALDGPKYEVVELYNSAESRDAFTTDLDTRMDTIKQLMDGTMSEEYIGVDHCRFHSSNVIISMRNLGEPLEKPRAVLIGYGQALVDDLRREPADTYKNYPTKPHPFLRFGWQRLESFAGWIPAHWKGPNINRPRLLDQWVVQTFGPLTPNEEYTFLAHLETVAPTVATTSDPSVKSVDSDNAHVSTTLPTEEDHNENIPSPDDKDEAAGPSSDDSHPMPQSLLLAGISGERDSYTESQDSRPTNQDIDSLTTDLESLTLEDKSDNIF</sequence>
<evidence type="ECO:0000256" key="1">
    <source>
        <dbReference type="SAM" id="MobiDB-lite"/>
    </source>
</evidence>
<name>A0A9Q8SEY7_9PEZI</name>
<keyword evidence="3" id="KW-1185">Reference proteome</keyword>
<dbReference type="KEGG" id="clup:CLUP02_17253"/>
<gene>
    <name evidence="2" type="ORF">CLUP02_17253</name>
</gene>
<evidence type="ECO:0008006" key="4">
    <source>
        <dbReference type="Google" id="ProtNLM"/>
    </source>
</evidence>
<accession>A0A9Q8SEY7</accession>
<dbReference type="GeneID" id="73351176"/>
<feature type="compositionally biased region" description="Polar residues" evidence="1">
    <location>
        <begin position="523"/>
        <end position="535"/>
    </location>
</feature>
<feature type="region of interest" description="Disordered" evidence="1">
    <location>
        <begin position="457"/>
        <end position="555"/>
    </location>
</feature>
<evidence type="ECO:0000313" key="3">
    <source>
        <dbReference type="Proteomes" id="UP000830671"/>
    </source>
</evidence>
<dbReference type="Proteomes" id="UP000830671">
    <property type="component" value="Chromosome 10"/>
</dbReference>
<feature type="compositionally biased region" description="Low complexity" evidence="1">
    <location>
        <begin position="536"/>
        <end position="545"/>
    </location>
</feature>
<organism evidence="2 3">
    <name type="scientific">Colletotrichum lupini</name>
    <dbReference type="NCBI Taxonomy" id="145971"/>
    <lineage>
        <taxon>Eukaryota</taxon>
        <taxon>Fungi</taxon>
        <taxon>Dikarya</taxon>
        <taxon>Ascomycota</taxon>
        <taxon>Pezizomycotina</taxon>
        <taxon>Sordariomycetes</taxon>
        <taxon>Hypocreomycetidae</taxon>
        <taxon>Glomerellales</taxon>
        <taxon>Glomerellaceae</taxon>
        <taxon>Colletotrichum</taxon>
        <taxon>Colletotrichum acutatum species complex</taxon>
    </lineage>
</organism>